<comment type="pathway">
    <text evidence="5">Amino-acid biosynthesis; L-arginine biosynthesis; N(2)-acetyl-L-ornithine from L-glutamate: step 3/4.</text>
</comment>
<evidence type="ECO:0000259" key="7">
    <source>
        <dbReference type="SMART" id="SM00859"/>
    </source>
</evidence>
<dbReference type="InterPro" id="IPR058924">
    <property type="entry name" value="AGPR_dimerisation_dom"/>
</dbReference>
<protein>
    <recommendedName>
        <fullName evidence="5">N-acetyl-gamma-glutamyl-phosphate reductase</fullName>
        <shortName evidence="5">AGPR</shortName>
        <ecNumber evidence="5">1.2.1.38</ecNumber>
    </recommendedName>
    <alternativeName>
        <fullName evidence="5">N-acetyl-glutamate semialdehyde dehydrogenase</fullName>
        <shortName evidence="5">NAGSA dehydrogenase</shortName>
    </alternativeName>
</protein>
<keyword evidence="9" id="KW-1185">Reference proteome</keyword>
<reference evidence="8 9" key="1">
    <citation type="submission" date="2019-02" db="EMBL/GenBank/DDBJ databases">
        <title>Bacterial novel species Emticicia sp. 17J42-9 isolated from soil.</title>
        <authorList>
            <person name="Jung H.-Y."/>
        </authorList>
    </citation>
    <scope>NUCLEOTIDE SEQUENCE [LARGE SCALE GENOMIC DNA]</scope>
    <source>
        <strain evidence="8 9">17J42-9</strain>
    </source>
</reference>
<dbReference type="SUPFAM" id="SSF55347">
    <property type="entry name" value="Glyceraldehyde-3-phosphate dehydrogenase-like, C-terminal domain"/>
    <property type="match status" value="1"/>
</dbReference>
<keyword evidence="5" id="KW-0963">Cytoplasm</keyword>
<dbReference type="RefSeq" id="WP_130022859.1">
    <property type="nucleotide sequence ID" value="NZ_SEWF01000033.1"/>
</dbReference>
<evidence type="ECO:0000313" key="8">
    <source>
        <dbReference type="EMBL" id="RYU93987.1"/>
    </source>
</evidence>
<keyword evidence="1 5" id="KW-0055">Arginine biosynthesis</keyword>
<sequence length="322" mass="35283">MKINIGIIGGAGYTGGELLRILLNHPNANIVFVNSKSQAGKPVYATHGDLLGETDLRFADEQDFSKADVLFLCSGHNESKKFLAENAIPESIKIVDLSTDFRDESQGFTYGLPELQREKIKIASKIANPGCFATSIELAVLPLAKAGFIKEDIHVSAITGSTGAGQSLSATTHFSWRNNNISIYKAFTHQHLKEITQSIKSLQSDFGKAINFIPYRGNFTRGIMANLYTKFDGTIEEAQELYKNYYATHPFTHISDEAEIDLKQVVNTNKCILHLEKHGDNLLISSVIDNLTKGASGQAVQNMNLIFGLEETAGLKLKPGGF</sequence>
<dbReference type="Pfam" id="PF01118">
    <property type="entry name" value="Semialdhyde_dh"/>
    <property type="match status" value="1"/>
</dbReference>
<comment type="catalytic activity">
    <reaction evidence="5">
        <text>N-acetyl-L-glutamate 5-semialdehyde + phosphate + NADP(+) = N-acetyl-L-glutamyl 5-phosphate + NADPH + H(+)</text>
        <dbReference type="Rhea" id="RHEA:21588"/>
        <dbReference type="ChEBI" id="CHEBI:15378"/>
        <dbReference type="ChEBI" id="CHEBI:29123"/>
        <dbReference type="ChEBI" id="CHEBI:43474"/>
        <dbReference type="ChEBI" id="CHEBI:57783"/>
        <dbReference type="ChEBI" id="CHEBI:57936"/>
        <dbReference type="ChEBI" id="CHEBI:58349"/>
        <dbReference type="EC" id="1.2.1.38"/>
    </reaction>
</comment>
<evidence type="ECO:0000313" key="9">
    <source>
        <dbReference type="Proteomes" id="UP000293162"/>
    </source>
</evidence>
<dbReference type="GO" id="GO:0003942">
    <property type="term" value="F:N-acetyl-gamma-glutamyl-phosphate reductase activity"/>
    <property type="evidence" value="ECO:0007669"/>
    <property type="project" value="UniProtKB-UniRule"/>
</dbReference>
<dbReference type="CDD" id="cd17895">
    <property type="entry name" value="AGPR_1_N"/>
    <property type="match status" value="1"/>
</dbReference>
<comment type="caution">
    <text evidence="8">The sequence shown here is derived from an EMBL/GenBank/DDBJ whole genome shotgun (WGS) entry which is preliminary data.</text>
</comment>
<dbReference type="NCBIfam" id="TIGR01850">
    <property type="entry name" value="argC"/>
    <property type="match status" value="1"/>
</dbReference>
<dbReference type="PROSITE" id="PS01224">
    <property type="entry name" value="ARGC"/>
    <property type="match status" value="1"/>
</dbReference>
<dbReference type="Gene3D" id="3.30.360.10">
    <property type="entry name" value="Dihydrodipicolinate Reductase, domain 2"/>
    <property type="match status" value="1"/>
</dbReference>
<dbReference type="PANTHER" id="PTHR32338">
    <property type="entry name" value="N-ACETYL-GAMMA-GLUTAMYL-PHOSPHATE REDUCTASE, CHLOROPLASTIC-RELATED-RELATED"/>
    <property type="match status" value="1"/>
</dbReference>
<gene>
    <name evidence="5" type="primary">argC</name>
    <name evidence="8" type="ORF">EWM59_19095</name>
</gene>
<name>A0A4Q5LWR9_9BACT</name>
<comment type="similarity">
    <text evidence="5">Belongs to the NAGSA dehydrogenase family. Type 1 subfamily.</text>
</comment>
<organism evidence="8 9">
    <name type="scientific">Emticicia agri</name>
    <dbReference type="NCBI Taxonomy" id="2492393"/>
    <lineage>
        <taxon>Bacteria</taxon>
        <taxon>Pseudomonadati</taxon>
        <taxon>Bacteroidota</taxon>
        <taxon>Cytophagia</taxon>
        <taxon>Cytophagales</taxon>
        <taxon>Leadbetterellaceae</taxon>
        <taxon>Emticicia</taxon>
    </lineage>
</organism>
<dbReference type="SMART" id="SM00859">
    <property type="entry name" value="Semialdhyde_dh"/>
    <property type="match status" value="1"/>
</dbReference>
<evidence type="ECO:0000256" key="3">
    <source>
        <dbReference type="ARBA" id="ARBA00022857"/>
    </source>
</evidence>
<dbReference type="InterPro" id="IPR050085">
    <property type="entry name" value="AGPR"/>
</dbReference>
<feature type="active site" evidence="5 6">
    <location>
        <position position="131"/>
    </location>
</feature>
<dbReference type="Pfam" id="PF22698">
    <property type="entry name" value="Semialdhyde_dhC_1"/>
    <property type="match status" value="1"/>
</dbReference>
<dbReference type="EMBL" id="SEWF01000033">
    <property type="protein sequence ID" value="RYU93987.1"/>
    <property type="molecule type" value="Genomic_DNA"/>
</dbReference>
<dbReference type="GO" id="GO:0006526">
    <property type="term" value="P:L-arginine biosynthetic process"/>
    <property type="evidence" value="ECO:0007669"/>
    <property type="project" value="UniProtKB-UniRule"/>
</dbReference>
<accession>A0A4Q5LWR9</accession>
<keyword evidence="3 5" id="KW-0521">NADP</keyword>
<dbReference type="GO" id="GO:0005737">
    <property type="term" value="C:cytoplasm"/>
    <property type="evidence" value="ECO:0007669"/>
    <property type="project" value="UniProtKB-SubCell"/>
</dbReference>
<dbReference type="UniPathway" id="UPA00068">
    <property type="reaction ID" value="UER00108"/>
</dbReference>
<dbReference type="HAMAP" id="MF_00150">
    <property type="entry name" value="ArgC_type1"/>
    <property type="match status" value="1"/>
</dbReference>
<dbReference type="SUPFAM" id="SSF51735">
    <property type="entry name" value="NAD(P)-binding Rossmann-fold domains"/>
    <property type="match status" value="1"/>
</dbReference>
<evidence type="ECO:0000256" key="5">
    <source>
        <dbReference type="HAMAP-Rule" id="MF_00150"/>
    </source>
</evidence>
<comment type="subcellular location">
    <subcellularLocation>
        <location evidence="5">Cytoplasm</location>
    </subcellularLocation>
</comment>
<comment type="function">
    <text evidence="5">Catalyzes the NADPH-dependent reduction of N-acetyl-5-glutamyl phosphate to yield N-acetyl-L-glutamate 5-semialdehyde.</text>
</comment>
<evidence type="ECO:0000256" key="1">
    <source>
        <dbReference type="ARBA" id="ARBA00022571"/>
    </source>
</evidence>
<dbReference type="GO" id="GO:0070401">
    <property type="term" value="F:NADP+ binding"/>
    <property type="evidence" value="ECO:0007669"/>
    <property type="project" value="InterPro"/>
</dbReference>
<dbReference type="PANTHER" id="PTHR32338:SF10">
    <property type="entry name" value="N-ACETYL-GAMMA-GLUTAMYL-PHOSPHATE REDUCTASE, CHLOROPLASTIC-RELATED"/>
    <property type="match status" value="1"/>
</dbReference>
<dbReference type="InterPro" id="IPR000534">
    <property type="entry name" value="Semialdehyde_DH_NAD-bd"/>
</dbReference>
<proteinExistence type="inferred from homology"/>
<keyword evidence="2 5" id="KW-0028">Amino-acid biosynthesis</keyword>
<dbReference type="OrthoDB" id="9801289at2"/>
<evidence type="ECO:0000256" key="6">
    <source>
        <dbReference type="PROSITE-ProRule" id="PRU10010"/>
    </source>
</evidence>
<dbReference type="InterPro" id="IPR000706">
    <property type="entry name" value="AGPR_type-1"/>
</dbReference>
<dbReference type="Gene3D" id="3.40.50.720">
    <property type="entry name" value="NAD(P)-binding Rossmann-like Domain"/>
    <property type="match status" value="1"/>
</dbReference>
<dbReference type="InterPro" id="IPR023013">
    <property type="entry name" value="AGPR_AS"/>
</dbReference>
<dbReference type="CDD" id="cd23934">
    <property type="entry name" value="AGPR_1_C"/>
    <property type="match status" value="1"/>
</dbReference>
<evidence type="ECO:0000256" key="2">
    <source>
        <dbReference type="ARBA" id="ARBA00022605"/>
    </source>
</evidence>
<feature type="domain" description="Semialdehyde dehydrogenase NAD-binding" evidence="7">
    <location>
        <begin position="4"/>
        <end position="123"/>
    </location>
</feature>
<dbReference type="EC" id="1.2.1.38" evidence="5"/>
<dbReference type="AlphaFoldDB" id="A0A4Q5LWR9"/>
<evidence type="ECO:0000256" key="4">
    <source>
        <dbReference type="ARBA" id="ARBA00023002"/>
    </source>
</evidence>
<keyword evidence="4 5" id="KW-0560">Oxidoreductase</keyword>
<dbReference type="GO" id="GO:0051287">
    <property type="term" value="F:NAD binding"/>
    <property type="evidence" value="ECO:0007669"/>
    <property type="project" value="InterPro"/>
</dbReference>
<dbReference type="InterPro" id="IPR036291">
    <property type="entry name" value="NAD(P)-bd_dom_sf"/>
</dbReference>
<dbReference type="Proteomes" id="UP000293162">
    <property type="component" value="Unassembled WGS sequence"/>
</dbReference>